<dbReference type="Proteomes" id="UP000014760">
    <property type="component" value="Unassembled WGS sequence"/>
</dbReference>
<evidence type="ECO:0000256" key="1">
    <source>
        <dbReference type="SAM" id="MobiDB-lite"/>
    </source>
</evidence>
<gene>
    <name evidence="2" type="ORF">CAPTEDRAFT_197883</name>
</gene>
<sequence length="219" mass="24559">MALSPSATSNKRTQYCMVQYKDLRTTENFKRYKTARNKATTALRQAKTAYETTLVHKIKKLPQKIWQFINGPRQTSLIPDLVNDDNSLATTNLDKANALDLQYSKLFTRESNQLPPLPSRTNLTLIETITITEEKCAPNSSLSMHLNPLDPTTSIPSSSKKQPPKLLPFSRISSTSPFKQAPSHPIGRYLAIYKNELKAFCQTANSVSRFPPSSQNGLT</sequence>
<organism evidence="2">
    <name type="scientific">Capitella teleta</name>
    <name type="common">Polychaete worm</name>
    <dbReference type="NCBI Taxonomy" id="283909"/>
    <lineage>
        <taxon>Eukaryota</taxon>
        <taxon>Metazoa</taxon>
        <taxon>Spiralia</taxon>
        <taxon>Lophotrochozoa</taxon>
        <taxon>Annelida</taxon>
        <taxon>Polychaeta</taxon>
        <taxon>Sedentaria</taxon>
        <taxon>Scolecida</taxon>
        <taxon>Capitellidae</taxon>
        <taxon>Capitella</taxon>
    </lineage>
</organism>
<reference evidence="4" key="1">
    <citation type="submission" date="2012-12" db="EMBL/GenBank/DDBJ databases">
        <authorList>
            <person name="Hellsten U."/>
            <person name="Grimwood J."/>
            <person name="Chapman J.A."/>
            <person name="Shapiro H."/>
            <person name="Aerts A."/>
            <person name="Otillar R.P."/>
            <person name="Terry A.Y."/>
            <person name="Boore J.L."/>
            <person name="Simakov O."/>
            <person name="Marletaz F."/>
            <person name="Cho S.-J."/>
            <person name="Edsinger-Gonzales E."/>
            <person name="Havlak P."/>
            <person name="Kuo D.-H."/>
            <person name="Larsson T."/>
            <person name="Lv J."/>
            <person name="Arendt D."/>
            <person name="Savage R."/>
            <person name="Osoegawa K."/>
            <person name="de Jong P."/>
            <person name="Lindberg D.R."/>
            <person name="Seaver E.C."/>
            <person name="Weisblat D.A."/>
            <person name="Putnam N.H."/>
            <person name="Grigoriev I.V."/>
            <person name="Rokhsar D.S."/>
        </authorList>
    </citation>
    <scope>NUCLEOTIDE SEQUENCE</scope>
    <source>
        <strain evidence="4">I ESC-2004</strain>
    </source>
</reference>
<name>R7UE01_CAPTE</name>
<dbReference type="EMBL" id="AMQN01001715">
    <property type="status" value="NOT_ANNOTATED_CDS"/>
    <property type="molecule type" value="Genomic_DNA"/>
</dbReference>
<protein>
    <submittedName>
        <fullName evidence="2 3">Uncharacterized protein</fullName>
    </submittedName>
</protein>
<dbReference type="HOGENOM" id="CLU_1262608_0_0_1"/>
<dbReference type="EnsemblMetazoa" id="CapteT197883">
    <property type="protein sequence ID" value="CapteP197883"/>
    <property type="gene ID" value="CapteG197883"/>
</dbReference>
<dbReference type="EMBL" id="KB305005">
    <property type="protein sequence ID" value="ELU01472.1"/>
    <property type="molecule type" value="Genomic_DNA"/>
</dbReference>
<feature type="region of interest" description="Disordered" evidence="1">
    <location>
        <begin position="149"/>
        <end position="180"/>
    </location>
</feature>
<proteinExistence type="predicted"/>
<reference evidence="2 4" key="2">
    <citation type="journal article" date="2013" name="Nature">
        <title>Insights into bilaterian evolution from three spiralian genomes.</title>
        <authorList>
            <person name="Simakov O."/>
            <person name="Marletaz F."/>
            <person name="Cho S.J."/>
            <person name="Edsinger-Gonzales E."/>
            <person name="Havlak P."/>
            <person name="Hellsten U."/>
            <person name="Kuo D.H."/>
            <person name="Larsson T."/>
            <person name="Lv J."/>
            <person name="Arendt D."/>
            <person name="Savage R."/>
            <person name="Osoegawa K."/>
            <person name="de Jong P."/>
            <person name="Grimwood J."/>
            <person name="Chapman J.A."/>
            <person name="Shapiro H."/>
            <person name="Aerts A."/>
            <person name="Otillar R.P."/>
            <person name="Terry A.Y."/>
            <person name="Boore J.L."/>
            <person name="Grigoriev I.V."/>
            <person name="Lindberg D.R."/>
            <person name="Seaver E.C."/>
            <person name="Weisblat D.A."/>
            <person name="Putnam N.H."/>
            <person name="Rokhsar D.S."/>
        </authorList>
    </citation>
    <scope>NUCLEOTIDE SEQUENCE</scope>
    <source>
        <strain evidence="2 4">I ESC-2004</strain>
    </source>
</reference>
<evidence type="ECO:0000313" key="3">
    <source>
        <dbReference type="EnsemblMetazoa" id="CapteP197883"/>
    </source>
</evidence>
<dbReference type="AlphaFoldDB" id="R7UE01"/>
<keyword evidence="4" id="KW-1185">Reference proteome</keyword>
<accession>R7UE01</accession>
<evidence type="ECO:0000313" key="4">
    <source>
        <dbReference type="Proteomes" id="UP000014760"/>
    </source>
</evidence>
<reference evidence="3" key="3">
    <citation type="submission" date="2015-06" db="UniProtKB">
        <authorList>
            <consortium name="EnsemblMetazoa"/>
        </authorList>
    </citation>
    <scope>IDENTIFICATION</scope>
</reference>
<evidence type="ECO:0000313" key="2">
    <source>
        <dbReference type="EMBL" id="ELU01472.1"/>
    </source>
</evidence>
<feature type="compositionally biased region" description="Low complexity" evidence="1">
    <location>
        <begin position="151"/>
        <end position="161"/>
    </location>
</feature>